<keyword evidence="5" id="KW-0333">Golgi apparatus</keyword>
<feature type="compositionally biased region" description="Polar residues" evidence="6">
    <location>
        <begin position="39"/>
        <end position="49"/>
    </location>
</feature>
<dbReference type="InterPro" id="IPR037185">
    <property type="entry name" value="EmrE-like"/>
</dbReference>
<evidence type="ECO:0000256" key="5">
    <source>
        <dbReference type="RuleBase" id="RU367097"/>
    </source>
</evidence>
<evidence type="ECO:0000313" key="7">
    <source>
        <dbReference type="EMBL" id="TPX75658.1"/>
    </source>
</evidence>
<feature type="transmembrane region" description="Helical" evidence="5">
    <location>
        <begin position="91"/>
        <end position="110"/>
    </location>
</feature>
<feature type="compositionally biased region" description="Polar residues" evidence="6">
    <location>
        <begin position="16"/>
        <end position="31"/>
    </location>
</feature>
<keyword evidence="4 5" id="KW-0472">Membrane</keyword>
<feature type="transmembrane region" description="Helical" evidence="5">
    <location>
        <begin position="217"/>
        <end position="245"/>
    </location>
</feature>
<evidence type="ECO:0000256" key="4">
    <source>
        <dbReference type="ARBA" id="ARBA00023136"/>
    </source>
</evidence>
<keyword evidence="3 5" id="KW-1133">Transmembrane helix</keyword>
<keyword evidence="8" id="KW-1185">Reference proteome</keyword>
<accession>A0A507FJS3</accession>
<evidence type="ECO:0000313" key="8">
    <source>
        <dbReference type="Proteomes" id="UP000320333"/>
    </source>
</evidence>
<comment type="similarity">
    <text evidence="5">Belongs to the TPT transporter family. SLC35D subfamily.</text>
</comment>
<dbReference type="AlphaFoldDB" id="A0A507FJS3"/>
<feature type="compositionally biased region" description="Acidic residues" evidence="6">
    <location>
        <begin position="1"/>
        <end position="11"/>
    </location>
</feature>
<keyword evidence="5" id="KW-0762">Sugar transport</keyword>
<proteinExistence type="inferred from homology"/>
<feature type="transmembrane region" description="Helical" evidence="5">
    <location>
        <begin position="314"/>
        <end position="335"/>
    </location>
</feature>
<feature type="region of interest" description="Disordered" evidence="6">
    <location>
        <begin position="1"/>
        <end position="49"/>
    </location>
</feature>
<dbReference type="PANTHER" id="PTHR11132">
    <property type="entry name" value="SOLUTE CARRIER FAMILY 35"/>
    <property type="match status" value="1"/>
</dbReference>
<keyword evidence="5" id="KW-0256">Endoplasmic reticulum</keyword>
<evidence type="ECO:0000256" key="3">
    <source>
        <dbReference type="ARBA" id="ARBA00022989"/>
    </source>
</evidence>
<name>A0A507FJS3_9FUNG</name>
<feature type="transmembrane region" description="Helical" evidence="5">
    <location>
        <begin position="265"/>
        <end position="283"/>
    </location>
</feature>
<dbReference type="GO" id="GO:0005789">
    <property type="term" value="C:endoplasmic reticulum membrane"/>
    <property type="evidence" value="ECO:0007669"/>
    <property type="project" value="UniProtKB-SubCell"/>
</dbReference>
<sequence>MRRTSDDEEAGFDMSSGRNTVYGQVPSNESDAATHESPTKTAAPTQNTDESLLSPQTIISIVGSIVTSVAIVMVNKLVMNNGFPFASTLTALHQLTGFCFSSFLIFAKFIPKLPEPLPEYALTRYYIAGLYSSGLVLMNQSLAMNPVAFYQLLKMACIPAIAILQFVLFKKILPRATVIALAVILLGVAISTLSPTTSVKNPNPTPRRDSPDTVDNGFGGGGIVAFFMGILTLLVSLGAVFTTALSQIELNQSPDLKRLSSFQSMNALSLISFGVCMTAATFVDMKITLTDLVTFNVFHKLAAFWALVVKEAPVGWILASCAMAILVNLFGFMLIKGTSAITFQVVGHLKTVLTLAMGAFLFGSAGLDGMKGLGVVVALVGMVLYSREKL</sequence>
<comment type="subunit">
    <text evidence="5">Homooligomer.</text>
</comment>
<dbReference type="EMBL" id="QEAP01000073">
    <property type="protein sequence ID" value="TPX75658.1"/>
    <property type="molecule type" value="Genomic_DNA"/>
</dbReference>
<gene>
    <name evidence="7" type="ORF">CcCBS67573_g03075</name>
</gene>
<evidence type="ECO:0000256" key="2">
    <source>
        <dbReference type="ARBA" id="ARBA00022692"/>
    </source>
</evidence>
<comment type="subcellular location">
    <subcellularLocation>
        <location evidence="5">Golgi apparatus membrane</location>
        <topology evidence="5">Multi-pass membrane protein</topology>
    </subcellularLocation>
    <subcellularLocation>
        <location evidence="5">Cytoplasmic vesicle membrane</location>
        <topology evidence="5">Multi-pass membrane protein</topology>
    </subcellularLocation>
    <subcellularLocation>
        <location evidence="5">Endoplasmic reticulum membrane</location>
        <topology evidence="5">Multi-pass membrane protein</topology>
    </subcellularLocation>
    <subcellularLocation>
        <location evidence="1">Membrane</location>
        <topology evidence="1">Multi-pass membrane protein</topology>
    </subcellularLocation>
</comment>
<evidence type="ECO:0000256" key="1">
    <source>
        <dbReference type="ARBA" id="ARBA00004141"/>
    </source>
</evidence>
<evidence type="ECO:0000256" key="6">
    <source>
        <dbReference type="SAM" id="MobiDB-lite"/>
    </source>
</evidence>
<keyword evidence="5" id="KW-0968">Cytoplasmic vesicle</keyword>
<dbReference type="STRING" id="246404.A0A507FJS3"/>
<comment type="caution">
    <text evidence="7">The sequence shown here is derived from an EMBL/GenBank/DDBJ whole genome shotgun (WGS) entry which is preliminary data.</text>
</comment>
<dbReference type="OrthoDB" id="5547497at2759"/>
<dbReference type="GO" id="GO:0030659">
    <property type="term" value="C:cytoplasmic vesicle membrane"/>
    <property type="evidence" value="ECO:0007669"/>
    <property type="project" value="UniProtKB-SubCell"/>
</dbReference>
<feature type="transmembrane region" description="Helical" evidence="5">
    <location>
        <begin position="148"/>
        <end position="169"/>
    </location>
</feature>
<keyword evidence="2 5" id="KW-0812">Transmembrane</keyword>
<feature type="transmembrane region" description="Helical" evidence="5">
    <location>
        <begin position="342"/>
        <end position="363"/>
    </location>
</feature>
<comment type="function">
    <text evidence="5">Involved in the import of GDP-mannose from the cytoplasm into the Golgi lumen.</text>
</comment>
<dbReference type="InterPro" id="IPR050186">
    <property type="entry name" value="TPT_transporter"/>
</dbReference>
<dbReference type="SUPFAM" id="SSF103481">
    <property type="entry name" value="Multidrug resistance efflux transporter EmrE"/>
    <property type="match status" value="1"/>
</dbReference>
<feature type="transmembrane region" description="Helical" evidence="5">
    <location>
        <begin position="176"/>
        <end position="197"/>
    </location>
</feature>
<dbReference type="Proteomes" id="UP000320333">
    <property type="component" value="Unassembled WGS sequence"/>
</dbReference>
<keyword evidence="5" id="KW-0813">Transport</keyword>
<dbReference type="GO" id="GO:0000139">
    <property type="term" value="C:Golgi membrane"/>
    <property type="evidence" value="ECO:0007669"/>
    <property type="project" value="UniProtKB-SubCell"/>
</dbReference>
<feature type="transmembrane region" description="Helical" evidence="5">
    <location>
        <begin position="58"/>
        <end position="79"/>
    </location>
</feature>
<feature type="transmembrane region" description="Helical" evidence="5">
    <location>
        <begin position="369"/>
        <end position="386"/>
    </location>
</feature>
<protein>
    <recommendedName>
        <fullName evidence="5">GDP-mannose transporter</fullName>
        <shortName evidence="5">GMT</shortName>
    </recommendedName>
</protein>
<organism evidence="7 8">
    <name type="scientific">Chytriomyces confervae</name>
    <dbReference type="NCBI Taxonomy" id="246404"/>
    <lineage>
        <taxon>Eukaryota</taxon>
        <taxon>Fungi</taxon>
        <taxon>Fungi incertae sedis</taxon>
        <taxon>Chytridiomycota</taxon>
        <taxon>Chytridiomycota incertae sedis</taxon>
        <taxon>Chytridiomycetes</taxon>
        <taxon>Chytridiales</taxon>
        <taxon>Chytriomycetaceae</taxon>
        <taxon>Chytriomyces</taxon>
    </lineage>
</organism>
<reference evidence="7 8" key="1">
    <citation type="journal article" date="2019" name="Sci. Rep.">
        <title>Comparative genomics of chytrid fungi reveal insights into the obligate biotrophic and pathogenic lifestyle of Synchytrium endobioticum.</title>
        <authorList>
            <person name="van de Vossenberg B.T.L.H."/>
            <person name="Warris S."/>
            <person name="Nguyen H.D.T."/>
            <person name="van Gent-Pelzer M.P.E."/>
            <person name="Joly D.L."/>
            <person name="van de Geest H.C."/>
            <person name="Bonants P.J.M."/>
            <person name="Smith D.S."/>
            <person name="Levesque C.A."/>
            <person name="van der Lee T.A.J."/>
        </authorList>
    </citation>
    <scope>NUCLEOTIDE SEQUENCE [LARGE SCALE GENOMIC DNA]</scope>
    <source>
        <strain evidence="7 8">CBS 675.73</strain>
    </source>
</reference>